<organism evidence="2 3">
    <name type="scientific">Rhipicephalus microplus</name>
    <name type="common">Cattle tick</name>
    <name type="synonym">Boophilus microplus</name>
    <dbReference type="NCBI Taxonomy" id="6941"/>
    <lineage>
        <taxon>Eukaryota</taxon>
        <taxon>Metazoa</taxon>
        <taxon>Ecdysozoa</taxon>
        <taxon>Arthropoda</taxon>
        <taxon>Chelicerata</taxon>
        <taxon>Arachnida</taxon>
        <taxon>Acari</taxon>
        <taxon>Parasitiformes</taxon>
        <taxon>Ixodida</taxon>
        <taxon>Ixodoidea</taxon>
        <taxon>Ixodidae</taxon>
        <taxon>Rhipicephalinae</taxon>
        <taxon>Rhipicephalus</taxon>
        <taxon>Boophilus</taxon>
    </lineage>
</organism>
<feature type="region of interest" description="Disordered" evidence="1">
    <location>
        <begin position="82"/>
        <end position="113"/>
    </location>
</feature>
<dbReference type="EMBL" id="JABSTU010000006">
    <property type="protein sequence ID" value="KAH8027904.1"/>
    <property type="molecule type" value="Genomic_DNA"/>
</dbReference>
<keyword evidence="3" id="KW-1185">Reference proteome</keyword>
<dbReference type="AlphaFoldDB" id="A0A9J6E1N1"/>
<protein>
    <submittedName>
        <fullName evidence="2">Uncharacterized protein</fullName>
    </submittedName>
</protein>
<feature type="compositionally biased region" description="Basic and acidic residues" evidence="1">
    <location>
        <begin position="82"/>
        <end position="91"/>
    </location>
</feature>
<reference evidence="2" key="2">
    <citation type="submission" date="2021-09" db="EMBL/GenBank/DDBJ databases">
        <authorList>
            <person name="Jia N."/>
            <person name="Wang J."/>
            <person name="Shi W."/>
            <person name="Du L."/>
            <person name="Sun Y."/>
            <person name="Zhan W."/>
            <person name="Jiang J."/>
            <person name="Wang Q."/>
            <person name="Zhang B."/>
            <person name="Ji P."/>
            <person name="Sakyi L.B."/>
            <person name="Cui X."/>
            <person name="Yuan T."/>
            <person name="Jiang B."/>
            <person name="Yang W."/>
            <person name="Lam T.T.-Y."/>
            <person name="Chang Q."/>
            <person name="Ding S."/>
            <person name="Wang X."/>
            <person name="Zhu J."/>
            <person name="Ruan X."/>
            <person name="Zhao L."/>
            <person name="Wei J."/>
            <person name="Que T."/>
            <person name="Du C."/>
            <person name="Cheng J."/>
            <person name="Dai P."/>
            <person name="Han X."/>
            <person name="Huang E."/>
            <person name="Gao Y."/>
            <person name="Liu J."/>
            <person name="Shao H."/>
            <person name="Ye R."/>
            <person name="Li L."/>
            <person name="Wei W."/>
            <person name="Wang X."/>
            <person name="Wang C."/>
            <person name="Huo Q."/>
            <person name="Li W."/>
            <person name="Guo W."/>
            <person name="Chen H."/>
            <person name="Chen S."/>
            <person name="Zhou L."/>
            <person name="Zhou L."/>
            <person name="Ni X."/>
            <person name="Tian J."/>
            <person name="Zhou Y."/>
            <person name="Sheng Y."/>
            <person name="Liu T."/>
            <person name="Pan Y."/>
            <person name="Xia L."/>
            <person name="Li J."/>
            <person name="Zhao F."/>
            <person name="Cao W."/>
        </authorList>
    </citation>
    <scope>NUCLEOTIDE SEQUENCE</scope>
    <source>
        <strain evidence="2">Rmic-2018</strain>
        <tissue evidence="2">Larvae</tissue>
    </source>
</reference>
<feature type="compositionally biased region" description="Low complexity" evidence="1">
    <location>
        <begin position="98"/>
        <end position="108"/>
    </location>
</feature>
<gene>
    <name evidence="2" type="ORF">HPB51_011134</name>
</gene>
<comment type="caution">
    <text evidence="2">The sequence shown here is derived from an EMBL/GenBank/DDBJ whole genome shotgun (WGS) entry which is preliminary data.</text>
</comment>
<evidence type="ECO:0000313" key="2">
    <source>
        <dbReference type="EMBL" id="KAH8027904.1"/>
    </source>
</evidence>
<accession>A0A9J6E1N1</accession>
<evidence type="ECO:0000313" key="3">
    <source>
        <dbReference type="Proteomes" id="UP000821866"/>
    </source>
</evidence>
<evidence type="ECO:0000256" key="1">
    <source>
        <dbReference type="SAM" id="MobiDB-lite"/>
    </source>
</evidence>
<sequence length="182" mass="19860">MHSASAACRVVLLERVNRLCRAGRTGWARIAETESGSLFPPHISGRKPGVGHRDLRKGTRLPFEITLPRAARRKFAIPRTMHFEDSKKRVEGGGNLQGSSIGPSSSISAPDATGADDRRFVRVAKQFEQLQTVVAFVAVTGTLWPIVATARDTGQAFLASETPQGPLSIRQRRLESESHHIA</sequence>
<reference evidence="2" key="1">
    <citation type="journal article" date="2020" name="Cell">
        <title>Large-Scale Comparative Analyses of Tick Genomes Elucidate Their Genetic Diversity and Vector Capacities.</title>
        <authorList>
            <consortium name="Tick Genome and Microbiome Consortium (TIGMIC)"/>
            <person name="Jia N."/>
            <person name="Wang J."/>
            <person name="Shi W."/>
            <person name="Du L."/>
            <person name="Sun Y."/>
            <person name="Zhan W."/>
            <person name="Jiang J.F."/>
            <person name="Wang Q."/>
            <person name="Zhang B."/>
            <person name="Ji P."/>
            <person name="Bell-Sakyi L."/>
            <person name="Cui X.M."/>
            <person name="Yuan T.T."/>
            <person name="Jiang B.G."/>
            <person name="Yang W.F."/>
            <person name="Lam T.T."/>
            <person name="Chang Q.C."/>
            <person name="Ding S.J."/>
            <person name="Wang X.J."/>
            <person name="Zhu J.G."/>
            <person name="Ruan X.D."/>
            <person name="Zhao L."/>
            <person name="Wei J.T."/>
            <person name="Ye R.Z."/>
            <person name="Que T.C."/>
            <person name="Du C.H."/>
            <person name="Zhou Y.H."/>
            <person name="Cheng J.X."/>
            <person name="Dai P.F."/>
            <person name="Guo W.B."/>
            <person name="Han X.H."/>
            <person name="Huang E.J."/>
            <person name="Li L.F."/>
            <person name="Wei W."/>
            <person name="Gao Y.C."/>
            <person name="Liu J.Z."/>
            <person name="Shao H.Z."/>
            <person name="Wang X."/>
            <person name="Wang C.C."/>
            <person name="Yang T.C."/>
            <person name="Huo Q.B."/>
            <person name="Li W."/>
            <person name="Chen H.Y."/>
            <person name="Chen S.E."/>
            <person name="Zhou L.G."/>
            <person name="Ni X.B."/>
            <person name="Tian J.H."/>
            <person name="Sheng Y."/>
            <person name="Liu T."/>
            <person name="Pan Y.S."/>
            <person name="Xia L.Y."/>
            <person name="Li J."/>
            <person name="Zhao F."/>
            <person name="Cao W.C."/>
        </authorList>
    </citation>
    <scope>NUCLEOTIDE SEQUENCE</scope>
    <source>
        <strain evidence="2">Rmic-2018</strain>
    </source>
</reference>
<proteinExistence type="predicted"/>
<dbReference type="Proteomes" id="UP000821866">
    <property type="component" value="Chromosome 4"/>
</dbReference>
<name>A0A9J6E1N1_RHIMP</name>